<dbReference type="Proteomes" id="UP000760472">
    <property type="component" value="Unassembled WGS sequence"/>
</dbReference>
<comment type="caution">
    <text evidence="1">The sequence shown here is derived from an EMBL/GenBank/DDBJ whole genome shotgun (WGS) entry which is preliminary data.</text>
</comment>
<evidence type="ECO:0000313" key="2">
    <source>
        <dbReference type="Proteomes" id="UP000760472"/>
    </source>
</evidence>
<sequence length="107" mass="12034">MSQLTADEKNQVKRVLISLYGRQAESWAINAKVQSLFVKLMDEISTCSDAMQWVPRPYSGVNPIAYIKKEIRNITQRYFSEATSYKSCSAGAAYKLKMDFVLAGNGL</sequence>
<gene>
    <name evidence="1" type="ORF">JW498_19565</name>
</gene>
<proteinExistence type="predicted"/>
<name>A0ABS2WCX7_9GAMM</name>
<accession>A0ABS2WCX7</accession>
<organism evidence="1 2">
    <name type="scientific">Amphritea pacifica</name>
    <dbReference type="NCBI Taxonomy" id="2811233"/>
    <lineage>
        <taxon>Bacteria</taxon>
        <taxon>Pseudomonadati</taxon>
        <taxon>Pseudomonadota</taxon>
        <taxon>Gammaproteobacteria</taxon>
        <taxon>Oceanospirillales</taxon>
        <taxon>Oceanospirillaceae</taxon>
        <taxon>Amphritea</taxon>
    </lineage>
</organism>
<reference evidence="1 2" key="1">
    <citation type="submission" date="2021-02" db="EMBL/GenBank/DDBJ databases">
        <title>A novel species of genus Amphritea isolated from a fishpond in China.</title>
        <authorList>
            <person name="Lu H."/>
        </authorList>
    </citation>
    <scope>NUCLEOTIDE SEQUENCE [LARGE SCALE GENOMIC DNA]</scope>
    <source>
        <strain evidence="1 2">RP18W</strain>
    </source>
</reference>
<keyword evidence="2" id="KW-1185">Reference proteome</keyword>
<protein>
    <submittedName>
        <fullName evidence="1">Uncharacterized protein</fullName>
    </submittedName>
</protein>
<dbReference type="EMBL" id="JAFFZP010000044">
    <property type="protein sequence ID" value="MBN0989570.1"/>
    <property type="molecule type" value="Genomic_DNA"/>
</dbReference>
<evidence type="ECO:0000313" key="1">
    <source>
        <dbReference type="EMBL" id="MBN0989570.1"/>
    </source>
</evidence>
<dbReference type="RefSeq" id="WP_205214380.1">
    <property type="nucleotide sequence ID" value="NZ_JAFFZP010000044.1"/>
</dbReference>